<dbReference type="GeneID" id="6754863"/>
<dbReference type="RefSeq" id="XP_002113650.1">
    <property type="nucleotide sequence ID" value="XM_002113614.1"/>
</dbReference>
<feature type="compositionally biased region" description="Basic and acidic residues" evidence="1">
    <location>
        <begin position="475"/>
        <end position="515"/>
    </location>
</feature>
<dbReference type="CTD" id="6754863"/>
<feature type="compositionally biased region" description="Basic and acidic residues" evidence="1">
    <location>
        <begin position="294"/>
        <end position="321"/>
    </location>
</feature>
<dbReference type="InParanoid" id="B3RZ17"/>
<dbReference type="Proteomes" id="UP000009022">
    <property type="component" value="Unassembled WGS sequence"/>
</dbReference>
<feature type="compositionally biased region" description="Basic residues" evidence="1">
    <location>
        <begin position="459"/>
        <end position="474"/>
    </location>
</feature>
<evidence type="ECO:0000313" key="2">
    <source>
        <dbReference type="EMBL" id="EDV24124.1"/>
    </source>
</evidence>
<feature type="compositionally biased region" description="Basic residues" evidence="1">
    <location>
        <begin position="112"/>
        <end position="123"/>
    </location>
</feature>
<feature type="compositionally biased region" description="Basic and acidic residues" evidence="1">
    <location>
        <begin position="357"/>
        <end position="374"/>
    </location>
</feature>
<sequence>MMLSFHGNSSSLLYYLLKRRNRDEKSNENRQQKLLSQSHLTSISNYISPSSDRNQKQFKQENTRGSSTKERTDQHETRHRRDQFNERYSYSGGGRQSEGRYDRGEDPPARQVKFRNSHPRQRKTSTEGRNENFQSDASETRRVMEIRLVRDEQGGKRIVKLYEPEEENSPNDYQREQPKREGRQEISNSDRSNYRYSDRLADEERDYQNYNNNAHRDNNYNHAHRRGKDRGGGRRNDRYRQPNRYKESDRNDGNDYATTQTDRNETDERQNRQEREYQDYDEQQDDNYNYAYRRGRDGGGKGRNDRYRQPNRYKESDRNDGNDYDTTQVDSNETDRRQSRQNRYSNRPYNRGYHQNWNDDRDYSRNDRRDRNWQPRDNNNYNNSYSRNKEWRYHDDERYADQKTADNYDQSTQVEKTPADLAVEETADGRFFFPDSKNKERGGGRPNYRGAPRSQRGGGRGRGRGRGRRGRNQNRPRDQTDNKQDINPDDKNDQDAASPTDKRKQDDDTLNKSDDSGEFPPIFDSNNAPEVGDWADYDQ</sequence>
<feature type="region of interest" description="Disordered" evidence="1">
    <location>
        <begin position="158"/>
        <end position="197"/>
    </location>
</feature>
<proteinExistence type="predicted"/>
<feature type="compositionally biased region" description="Basic and acidic residues" evidence="1">
    <location>
        <begin position="173"/>
        <end position="184"/>
    </location>
</feature>
<protein>
    <recommendedName>
        <fullName evidence="4">Btz domain-containing protein</fullName>
    </recommendedName>
</protein>
<evidence type="ECO:0000256" key="1">
    <source>
        <dbReference type="SAM" id="MobiDB-lite"/>
    </source>
</evidence>
<feature type="region of interest" description="Disordered" evidence="1">
    <location>
        <begin position="23"/>
        <end position="139"/>
    </location>
</feature>
<evidence type="ECO:0008006" key="4">
    <source>
        <dbReference type="Google" id="ProtNLM"/>
    </source>
</evidence>
<dbReference type="EMBL" id="DS985246">
    <property type="protein sequence ID" value="EDV24124.1"/>
    <property type="molecule type" value="Genomic_DNA"/>
</dbReference>
<dbReference type="OMA" id="PNRYKES"/>
<feature type="compositionally biased region" description="Basic and acidic residues" evidence="1">
    <location>
        <begin position="97"/>
        <end position="108"/>
    </location>
</feature>
<name>B3RZ17_TRIAD</name>
<dbReference type="KEGG" id="tad:TRIADDRAFT_57294"/>
<dbReference type="PhylomeDB" id="B3RZ17"/>
<dbReference type="AlphaFoldDB" id="B3RZ17"/>
<feature type="compositionally biased region" description="Basic and acidic residues" evidence="1">
    <location>
        <begin position="387"/>
        <end position="406"/>
    </location>
</feature>
<organism evidence="2 3">
    <name type="scientific">Trichoplax adhaerens</name>
    <name type="common">Trichoplax reptans</name>
    <dbReference type="NCBI Taxonomy" id="10228"/>
    <lineage>
        <taxon>Eukaryota</taxon>
        <taxon>Metazoa</taxon>
        <taxon>Placozoa</taxon>
        <taxon>Uniplacotomia</taxon>
        <taxon>Trichoplacea</taxon>
        <taxon>Trichoplacidae</taxon>
        <taxon>Trichoplax</taxon>
    </lineage>
</organism>
<dbReference type="HOGENOM" id="CLU_505636_0_0_1"/>
<feature type="compositionally biased region" description="Polar residues" evidence="1">
    <location>
        <begin position="32"/>
        <end position="52"/>
    </location>
</feature>
<gene>
    <name evidence="2" type="ORF">TRIADDRAFT_57294</name>
</gene>
<reference evidence="2 3" key="1">
    <citation type="journal article" date="2008" name="Nature">
        <title>The Trichoplax genome and the nature of placozoans.</title>
        <authorList>
            <person name="Srivastava M."/>
            <person name="Begovic E."/>
            <person name="Chapman J."/>
            <person name="Putnam N.H."/>
            <person name="Hellsten U."/>
            <person name="Kawashima T."/>
            <person name="Kuo A."/>
            <person name="Mitros T."/>
            <person name="Salamov A."/>
            <person name="Carpenter M.L."/>
            <person name="Signorovitch A.Y."/>
            <person name="Moreno M.A."/>
            <person name="Kamm K."/>
            <person name="Grimwood J."/>
            <person name="Schmutz J."/>
            <person name="Shapiro H."/>
            <person name="Grigoriev I.V."/>
            <person name="Buss L.W."/>
            <person name="Schierwater B."/>
            <person name="Dellaporta S.L."/>
            <person name="Rokhsar D.S."/>
        </authorList>
    </citation>
    <scope>NUCLEOTIDE SEQUENCE [LARGE SCALE GENOMIC DNA]</scope>
    <source>
        <strain evidence="2 3">Grell-BS-1999</strain>
    </source>
</reference>
<feature type="region of interest" description="Disordered" evidence="1">
    <location>
        <begin position="210"/>
        <end position="539"/>
    </location>
</feature>
<keyword evidence="3" id="KW-1185">Reference proteome</keyword>
<feature type="compositionally biased region" description="Basic and acidic residues" evidence="1">
    <location>
        <begin position="262"/>
        <end position="278"/>
    </location>
</feature>
<accession>B3RZ17</accession>
<evidence type="ECO:0000313" key="3">
    <source>
        <dbReference type="Proteomes" id="UP000009022"/>
    </source>
</evidence>
<feature type="compositionally biased region" description="Basic and acidic residues" evidence="1">
    <location>
        <begin position="229"/>
        <end position="253"/>
    </location>
</feature>
<feature type="compositionally biased region" description="Basic and acidic residues" evidence="1">
    <location>
        <begin position="53"/>
        <end position="76"/>
    </location>
</feature>